<dbReference type="FunFam" id="3.30.70.330:FF:000022">
    <property type="entry name" value="APOBEC1 complementation factor isoform X1"/>
    <property type="match status" value="1"/>
</dbReference>
<evidence type="ECO:0000313" key="8">
    <source>
        <dbReference type="EMBL" id="KAK8734973.1"/>
    </source>
</evidence>
<evidence type="ECO:0000256" key="6">
    <source>
        <dbReference type="SAM" id="MobiDB-lite"/>
    </source>
</evidence>
<dbReference type="PROSITE" id="PS50102">
    <property type="entry name" value="RRM"/>
    <property type="match status" value="3"/>
</dbReference>
<dbReference type="GO" id="GO:0003723">
    <property type="term" value="F:RNA binding"/>
    <property type="evidence" value="ECO:0007669"/>
    <property type="project" value="UniProtKB-UniRule"/>
</dbReference>
<evidence type="ECO:0000256" key="1">
    <source>
        <dbReference type="ARBA" id="ARBA00004496"/>
    </source>
</evidence>
<feature type="domain" description="RRM" evidence="7">
    <location>
        <begin position="68"/>
        <end position="146"/>
    </location>
</feature>
<dbReference type="NCBIfam" id="TIGR01648">
    <property type="entry name" value="hnRNP-R-Q"/>
    <property type="match status" value="1"/>
</dbReference>
<dbReference type="CDD" id="cd12249">
    <property type="entry name" value="RRM1_hnRNPR_like"/>
    <property type="match status" value="1"/>
</dbReference>
<dbReference type="Gene3D" id="3.30.70.330">
    <property type="match status" value="3"/>
</dbReference>
<dbReference type="InterPro" id="IPR035979">
    <property type="entry name" value="RBD_domain_sf"/>
</dbReference>
<evidence type="ECO:0000256" key="5">
    <source>
        <dbReference type="PROSITE-ProRule" id="PRU00176"/>
    </source>
</evidence>
<dbReference type="Pfam" id="PF00076">
    <property type="entry name" value="RRM_1"/>
    <property type="match status" value="3"/>
</dbReference>
<dbReference type="PANTHER" id="PTHR21245">
    <property type="entry name" value="HETEROGENEOUS NUCLEAR RIBONUCLEOPROTEIN"/>
    <property type="match status" value="1"/>
</dbReference>
<evidence type="ECO:0000256" key="2">
    <source>
        <dbReference type="ARBA" id="ARBA00022490"/>
    </source>
</evidence>
<dbReference type="FunFam" id="3.30.70.330:FF:000026">
    <property type="entry name" value="APOBEC1 complementation factor isoform X1"/>
    <property type="match status" value="1"/>
</dbReference>
<dbReference type="SUPFAM" id="SSF54928">
    <property type="entry name" value="RNA-binding domain, RBD"/>
    <property type="match status" value="2"/>
</dbReference>
<comment type="subcellular location">
    <subcellularLocation>
        <location evidence="1">Cytoplasm</location>
    </subcellularLocation>
</comment>
<evidence type="ECO:0000313" key="9">
    <source>
        <dbReference type="Proteomes" id="UP001445076"/>
    </source>
</evidence>
<feature type="non-terminal residue" evidence="8">
    <location>
        <position position="298"/>
    </location>
</feature>
<feature type="non-terminal residue" evidence="8">
    <location>
        <position position="1"/>
    </location>
</feature>
<feature type="domain" description="RRM" evidence="7">
    <location>
        <begin position="148"/>
        <end position="231"/>
    </location>
</feature>
<keyword evidence="3" id="KW-0677">Repeat</keyword>
<evidence type="ECO:0000256" key="4">
    <source>
        <dbReference type="ARBA" id="ARBA00022884"/>
    </source>
</evidence>
<accession>A0AAW0X4X8</accession>
<evidence type="ECO:0000259" key="7">
    <source>
        <dbReference type="PROSITE" id="PS50102"/>
    </source>
</evidence>
<feature type="compositionally biased region" description="Low complexity" evidence="6">
    <location>
        <begin position="1"/>
        <end position="15"/>
    </location>
</feature>
<dbReference type="EMBL" id="JARKIK010000049">
    <property type="protein sequence ID" value="KAK8734973.1"/>
    <property type="molecule type" value="Genomic_DNA"/>
</dbReference>
<comment type="caution">
    <text evidence="8">The sequence shown here is derived from an EMBL/GenBank/DDBJ whole genome shotgun (WGS) entry which is preliminary data.</text>
</comment>
<keyword evidence="9" id="KW-1185">Reference proteome</keyword>
<dbReference type="AlphaFoldDB" id="A0AAW0X4X8"/>
<feature type="region of interest" description="Disordered" evidence="6">
    <location>
        <begin position="1"/>
        <end position="21"/>
    </location>
</feature>
<dbReference type="InterPro" id="IPR006535">
    <property type="entry name" value="HnRNP_R/Q_splicing_fac"/>
</dbReference>
<dbReference type="SMART" id="SM00360">
    <property type="entry name" value="RRM"/>
    <property type="match status" value="3"/>
</dbReference>
<dbReference type="CDD" id="cd12250">
    <property type="entry name" value="RRM2_hnRNPR_like"/>
    <property type="match status" value="1"/>
</dbReference>
<proteinExistence type="predicted"/>
<keyword evidence="4 5" id="KW-0694">RNA-binding</keyword>
<gene>
    <name evidence="8" type="ORF">OTU49_005754</name>
</gene>
<sequence>TMTSGPEGTGSSEGTVINDPAVPGTLQNLPLALQELLQRTGYLLVQENGQRRYGPPPGWEGPSPPKGCEVFIGKIPRDLFEDELVPVMERAGKIYEVRLMMDINGNNRGYGFAQYTSKQEAENALRLLNNIEVRPKKYLGVTRSVDNNRLFVGGIPKCRGREEVLEEMKRVTEGVVKIILYPSINDRTKNRGYAFVEYTSHKAAAMARRKLFSGRILLWGSTEVKVDWAEPEIDVDNDIMSKVKVLYIRNLSLSTTEDDIRSLCNSSNGVERVKKQKDYAFVHFSSREQAEVVKASLN</sequence>
<protein>
    <recommendedName>
        <fullName evidence="7">RRM domain-containing protein</fullName>
    </recommendedName>
</protein>
<reference evidence="8 9" key="1">
    <citation type="journal article" date="2024" name="BMC Genomics">
        <title>Genome assembly of redclaw crayfish (Cherax quadricarinatus) provides insights into its immune adaptation and hypoxia tolerance.</title>
        <authorList>
            <person name="Liu Z."/>
            <person name="Zheng J."/>
            <person name="Li H."/>
            <person name="Fang K."/>
            <person name="Wang S."/>
            <person name="He J."/>
            <person name="Zhou D."/>
            <person name="Weng S."/>
            <person name="Chi M."/>
            <person name="Gu Z."/>
            <person name="He J."/>
            <person name="Li F."/>
            <person name="Wang M."/>
        </authorList>
    </citation>
    <scope>NUCLEOTIDE SEQUENCE [LARGE SCALE GENOMIC DNA]</scope>
    <source>
        <strain evidence="8">ZL_2023a</strain>
    </source>
</reference>
<keyword evidence="2" id="KW-0963">Cytoplasm</keyword>
<dbReference type="Proteomes" id="UP001445076">
    <property type="component" value="Unassembled WGS sequence"/>
</dbReference>
<dbReference type="InterPro" id="IPR012677">
    <property type="entry name" value="Nucleotide-bd_a/b_plait_sf"/>
</dbReference>
<dbReference type="GO" id="GO:0005737">
    <property type="term" value="C:cytoplasm"/>
    <property type="evidence" value="ECO:0007669"/>
    <property type="project" value="UniProtKB-SubCell"/>
</dbReference>
<organism evidence="8 9">
    <name type="scientific">Cherax quadricarinatus</name>
    <name type="common">Australian red claw crayfish</name>
    <dbReference type="NCBI Taxonomy" id="27406"/>
    <lineage>
        <taxon>Eukaryota</taxon>
        <taxon>Metazoa</taxon>
        <taxon>Ecdysozoa</taxon>
        <taxon>Arthropoda</taxon>
        <taxon>Crustacea</taxon>
        <taxon>Multicrustacea</taxon>
        <taxon>Malacostraca</taxon>
        <taxon>Eumalacostraca</taxon>
        <taxon>Eucarida</taxon>
        <taxon>Decapoda</taxon>
        <taxon>Pleocyemata</taxon>
        <taxon>Astacidea</taxon>
        <taxon>Parastacoidea</taxon>
        <taxon>Parastacidae</taxon>
        <taxon>Cherax</taxon>
    </lineage>
</organism>
<feature type="domain" description="RRM" evidence="7">
    <location>
        <begin position="244"/>
        <end position="298"/>
    </location>
</feature>
<name>A0AAW0X4X8_CHEQU</name>
<evidence type="ECO:0000256" key="3">
    <source>
        <dbReference type="ARBA" id="ARBA00022737"/>
    </source>
</evidence>
<dbReference type="InterPro" id="IPR000504">
    <property type="entry name" value="RRM_dom"/>
</dbReference>